<feature type="compositionally biased region" description="Basic residues" evidence="1">
    <location>
        <begin position="42"/>
        <end position="52"/>
    </location>
</feature>
<feature type="compositionally biased region" description="Basic and acidic residues" evidence="1">
    <location>
        <begin position="32"/>
        <end position="41"/>
    </location>
</feature>
<name>A0A8C0D4Z2_BALMU</name>
<protein>
    <submittedName>
        <fullName evidence="2">Eukaryotic translation initiation factor 2B subunit delta</fullName>
    </submittedName>
</protein>
<gene>
    <name evidence="2" type="primary">EIF2B4</name>
</gene>
<feature type="compositionally biased region" description="Basic and acidic residues" evidence="1">
    <location>
        <begin position="87"/>
        <end position="121"/>
    </location>
</feature>
<proteinExistence type="predicted"/>
<evidence type="ECO:0000313" key="2">
    <source>
        <dbReference type="Ensembl" id="ENSBMSP00010014194.1"/>
    </source>
</evidence>
<reference evidence="2" key="1">
    <citation type="submission" date="2023-09" db="UniProtKB">
        <authorList>
            <consortium name="Ensembl"/>
        </authorList>
    </citation>
    <scope>IDENTIFICATION</scope>
</reference>
<dbReference type="Ensembl" id="ENSBMST00010015732.1">
    <property type="protein sequence ID" value="ENSBMSP00010014194.1"/>
    <property type="gene ID" value="ENSBMSG00010010313.1"/>
</dbReference>
<dbReference type="GeneTree" id="ENSGT00550000075009"/>
<feature type="region of interest" description="Disordered" evidence="1">
    <location>
        <begin position="238"/>
        <end position="262"/>
    </location>
</feature>
<dbReference type="AlphaFoldDB" id="A0A8C0D4Z2"/>
<organism evidence="2">
    <name type="scientific">Balaenoptera musculus</name>
    <name type="common">Blue whale</name>
    <dbReference type="NCBI Taxonomy" id="9771"/>
    <lineage>
        <taxon>Eukaryota</taxon>
        <taxon>Metazoa</taxon>
        <taxon>Chordata</taxon>
        <taxon>Craniata</taxon>
        <taxon>Vertebrata</taxon>
        <taxon>Euteleostomi</taxon>
        <taxon>Mammalia</taxon>
        <taxon>Eutheria</taxon>
        <taxon>Laurasiatheria</taxon>
        <taxon>Artiodactyla</taxon>
        <taxon>Whippomorpha</taxon>
        <taxon>Cetacea</taxon>
        <taxon>Mysticeti</taxon>
        <taxon>Balaenopteridae</taxon>
        <taxon>Balaenoptera</taxon>
    </lineage>
</organism>
<feature type="region of interest" description="Disordered" evidence="1">
    <location>
        <begin position="1"/>
        <end position="142"/>
    </location>
</feature>
<evidence type="ECO:0000256" key="1">
    <source>
        <dbReference type="SAM" id="MobiDB-lite"/>
    </source>
</evidence>
<accession>A0A8C0D4Z2</accession>
<sequence length="262" mass="27657">MMAAVAVAVREDSGSGMKAELVPRPGAGGREMTQEEKLQLRKEKKQQKKKRKEEKGAEPETGSAVSAAHCQGPTKDLPGLDSQLGSAKEKVPAGRSKAELRAERRAKQEAERALKQARKGDQGGPPPQACPSTAGEMPSGSYTKGLWIQSQSLLPPTPVQQTKLSDPVYEGQVGGRCSSSLAKCVTPPSHQHPILCDPPSHGATRPAVLPGPGQWLQCPVHCPASCLAAGMSHLVTSYDPASPSPTLPQLFSPRVISGGKRE</sequence>